<accession>A0A7W7GRB9</accession>
<gene>
    <name evidence="2" type="ORF">BJY16_000240</name>
</gene>
<keyword evidence="3" id="KW-1185">Reference proteome</keyword>
<evidence type="ECO:0000313" key="3">
    <source>
        <dbReference type="Proteomes" id="UP000546162"/>
    </source>
</evidence>
<proteinExistence type="predicted"/>
<reference evidence="2 3" key="1">
    <citation type="submission" date="2020-08" db="EMBL/GenBank/DDBJ databases">
        <title>Sequencing the genomes of 1000 actinobacteria strains.</title>
        <authorList>
            <person name="Klenk H.-P."/>
        </authorList>
    </citation>
    <scope>NUCLEOTIDE SEQUENCE [LARGE SCALE GENOMIC DNA]</scope>
    <source>
        <strain evidence="2 3">DSM 45809</strain>
    </source>
</reference>
<feature type="domain" description="Transglutaminase-like" evidence="1">
    <location>
        <begin position="82"/>
        <end position="144"/>
    </location>
</feature>
<dbReference type="Pfam" id="PF01841">
    <property type="entry name" value="Transglut_core"/>
    <property type="match status" value="1"/>
</dbReference>
<name>A0A7W7GRB9_9ACTN</name>
<dbReference type="Proteomes" id="UP000546162">
    <property type="component" value="Unassembled WGS sequence"/>
</dbReference>
<evidence type="ECO:0000313" key="2">
    <source>
        <dbReference type="EMBL" id="MBB4736781.1"/>
    </source>
</evidence>
<dbReference type="AlphaFoldDB" id="A0A7W7GRB9"/>
<comment type="caution">
    <text evidence="2">The sequence shown here is derived from an EMBL/GenBank/DDBJ whole genome shotgun (WGS) entry which is preliminary data.</text>
</comment>
<dbReference type="InterPro" id="IPR038765">
    <property type="entry name" value="Papain-like_cys_pep_sf"/>
</dbReference>
<sequence length="289" mass="32003">MDHMRQSRFSDPGRHHERLAALPADPAAIGAVVRNLTVHYVGSGIDFPPERLADIDLRWVSRMLDRDHERFGGAPLDAPRPVEERLVGCCRDAALLTVAALRAHRIPARTRVGFADYLIPDFHVDHVITEYHDGARWIAMDPGLDLADVPLGPSGLRTAAQCWRAFRRGEIDPSAYGVAPGHPIGGPWMLLQYLLHELAHRRGDELLLWDLFGEGVPFADREWTEMPADLPADLAWLDEIADLLLAADAGDAGAERKLAARYAEDARLHPADTVFCVSPRGARYEVDLG</sequence>
<dbReference type="EMBL" id="JACHNB010000001">
    <property type="protein sequence ID" value="MBB4736781.1"/>
    <property type="molecule type" value="Genomic_DNA"/>
</dbReference>
<dbReference type="Gene3D" id="3.10.620.30">
    <property type="match status" value="1"/>
</dbReference>
<evidence type="ECO:0000259" key="1">
    <source>
        <dbReference type="SMART" id="SM00460"/>
    </source>
</evidence>
<dbReference type="SUPFAM" id="SSF54001">
    <property type="entry name" value="Cysteine proteinases"/>
    <property type="match status" value="1"/>
</dbReference>
<dbReference type="RefSeq" id="WP_185037288.1">
    <property type="nucleotide sequence ID" value="NZ_BAABFG010000005.1"/>
</dbReference>
<organism evidence="2 3">
    <name type="scientific">Actinoplanes octamycinicus</name>
    <dbReference type="NCBI Taxonomy" id="135948"/>
    <lineage>
        <taxon>Bacteria</taxon>
        <taxon>Bacillati</taxon>
        <taxon>Actinomycetota</taxon>
        <taxon>Actinomycetes</taxon>
        <taxon>Micromonosporales</taxon>
        <taxon>Micromonosporaceae</taxon>
        <taxon>Actinoplanes</taxon>
    </lineage>
</organism>
<protein>
    <recommendedName>
        <fullName evidence="1">Transglutaminase-like domain-containing protein</fullName>
    </recommendedName>
</protein>
<dbReference type="InterPro" id="IPR002931">
    <property type="entry name" value="Transglutaminase-like"/>
</dbReference>
<dbReference type="SMART" id="SM00460">
    <property type="entry name" value="TGc"/>
    <property type="match status" value="1"/>
</dbReference>